<gene>
    <name evidence="1" type="ORF">Sm_phiM9_221</name>
</gene>
<proteinExistence type="predicted"/>
<dbReference type="RefSeq" id="YP_009189602.1">
    <property type="nucleotide sequence ID" value="NC_028676.1"/>
</dbReference>
<dbReference type="Proteomes" id="UP000033804">
    <property type="component" value="Segment"/>
</dbReference>
<keyword evidence="2" id="KW-1185">Reference proteome</keyword>
<evidence type="ECO:0000313" key="2">
    <source>
        <dbReference type="Proteomes" id="UP000033804"/>
    </source>
</evidence>
<reference evidence="1 2" key="1">
    <citation type="journal article" date="2015" name="J. Virol.">
        <title>Sinorhizobium meliloti Phage ?M9 Defines a New Group of T4 Superfamily Phages with Unusual Genomic Features but a Common T=16 Capsid.</title>
        <authorList>
            <person name="Johnson M.C."/>
            <person name="Tatum K.B."/>
            <person name="Lynn J.S."/>
            <person name="Brewer T.E."/>
            <person name="Lu S."/>
            <person name="Washburn B.K."/>
            <person name="Stroupe M.E."/>
            <person name="Jones K.M."/>
        </authorList>
    </citation>
    <scope>NUCLEOTIDE SEQUENCE [LARGE SCALE GENOMIC DNA]</scope>
</reference>
<dbReference type="GeneID" id="26517900"/>
<dbReference type="KEGG" id="vg:26517900"/>
<protein>
    <submittedName>
        <fullName evidence="1">Uncharacterized protein</fullName>
    </submittedName>
</protein>
<sequence length="69" mass="7753">MKKFLMMSFGFILVTYGYNYGMTTVSTYGSKATCLSVANKIINADNVMHAMCIPDDWSENMGHDDVKED</sequence>
<accession>A0A0F6R7Q5</accession>
<evidence type="ECO:0000313" key="1">
    <source>
        <dbReference type="EMBL" id="AKE44848.1"/>
    </source>
</evidence>
<reference evidence="2" key="2">
    <citation type="submission" date="2015-03" db="EMBL/GenBank/DDBJ databases">
        <title>The genome and structure of Sinorhizobium meliloti phage phiM9.</title>
        <authorList>
            <person name="Johnson M.C."/>
            <person name="Tatum K.B."/>
            <person name="Lynn J.S."/>
            <person name="Brewer T.E."/>
            <person name="Washburn B.K."/>
            <person name="Stroupe M.E."/>
            <person name="Jones K.M."/>
        </authorList>
    </citation>
    <scope>NUCLEOTIDE SEQUENCE [LARGE SCALE GENOMIC DNA]</scope>
</reference>
<dbReference type="EMBL" id="KP881232">
    <property type="protein sequence ID" value="AKE44848.1"/>
    <property type="molecule type" value="Genomic_DNA"/>
</dbReference>
<organism evidence="1 2">
    <name type="scientific">Sinorhizobium phage phiM9</name>
    <dbReference type="NCBI Taxonomy" id="1636182"/>
    <lineage>
        <taxon>Viruses</taxon>
        <taxon>Duplodnaviria</taxon>
        <taxon>Heunggongvirae</taxon>
        <taxon>Uroviricota</taxon>
        <taxon>Caudoviricetes</taxon>
        <taxon>Pootjesviridae</taxon>
        <taxon>Emnonavirus</taxon>
        <taxon>Emnonavirus phiM9</taxon>
    </lineage>
</organism>
<name>A0A0F6R7Q5_9CAUD</name>